<dbReference type="InterPro" id="IPR017871">
    <property type="entry name" value="ABC_transporter-like_CS"/>
</dbReference>
<dbReference type="PANTHER" id="PTHR43820:SF4">
    <property type="entry name" value="HIGH-AFFINITY BRANCHED-CHAIN AMINO ACID TRANSPORT ATP-BINDING PROTEIN LIVF"/>
    <property type="match status" value="1"/>
</dbReference>
<evidence type="ECO:0000259" key="6">
    <source>
        <dbReference type="PROSITE" id="PS50893"/>
    </source>
</evidence>
<evidence type="ECO:0000256" key="5">
    <source>
        <dbReference type="ARBA" id="ARBA00022970"/>
    </source>
</evidence>
<dbReference type="EMBL" id="CP060131">
    <property type="protein sequence ID" value="QNG53749.1"/>
    <property type="molecule type" value="Genomic_DNA"/>
</dbReference>
<organism evidence="7 8">
    <name type="scientific">Pseudonocardia petroleophila</name>
    <dbReference type="NCBI Taxonomy" id="37331"/>
    <lineage>
        <taxon>Bacteria</taxon>
        <taxon>Bacillati</taxon>
        <taxon>Actinomycetota</taxon>
        <taxon>Actinomycetes</taxon>
        <taxon>Pseudonocardiales</taxon>
        <taxon>Pseudonocardiaceae</taxon>
        <taxon>Pseudonocardia</taxon>
    </lineage>
</organism>
<evidence type="ECO:0000313" key="7">
    <source>
        <dbReference type="EMBL" id="QNG53749.1"/>
    </source>
</evidence>
<evidence type="ECO:0000256" key="2">
    <source>
        <dbReference type="ARBA" id="ARBA00022448"/>
    </source>
</evidence>
<dbReference type="Gene3D" id="3.40.50.300">
    <property type="entry name" value="P-loop containing nucleotide triphosphate hydrolases"/>
    <property type="match status" value="1"/>
</dbReference>
<dbReference type="InterPro" id="IPR003439">
    <property type="entry name" value="ABC_transporter-like_ATP-bd"/>
</dbReference>
<keyword evidence="5" id="KW-0029">Amino-acid transport</keyword>
<keyword evidence="8" id="KW-1185">Reference proteome</keyword>
<dbReference type="PROSITE" id="PS50893">
    <property type="entry name" value="ABC_TRANSPORTER_2"/>
    <property type="match status" value="1"/>
</dbReference>
<accession>A0A7G7MLT8</accession>
<evidence type="ECO:0000313" key="8">
    <source>
        <dbReference type="Proteomes" id="UP000515728"/>
    </source>
</evidence>
<dbReference type="RefSeq" id="WP_185720575.1">
    <property type="nucleotide sequence ID" value="NZ_BAAAWI010000001.1"/>
</dbReference>
<dbReference type="InterPro" id="IPR003593">
    <property type="entry name" value="AAA+_ATPase"/>
</dbReference>
<dbReference type="GO" id="GO:0005524">
    <property type="term" value="F:ATP binding"/>
    <property type="evidence" value="ECO:0007669"/>
    <property type="project" value="UniProtKB-KW"/>
</dbReference>
<dbReference type="SUPFAM" id="SSF52540">
    <property type="entry name" value="P-loop containing nucleoside triphosphate hydrolases"/>
    <property type="match status" value="1"/>
</dbReference>
<dbReference type="InterPro" id="IPR027417">
    <property type="entry name" value="P-loop_NTPase"/>
</dbReference>
<name>A0A7G7MLT8_9PSEU</name>
<dbReference type="Pfam" id="PF00005">
    <property type="entry name" value="ABC_tran"/>
    <property type="match status" value="1"/>
</dbReference>
<dbReference type="AlphaFoldDB" id="A0A7G7MLT8"/>
<dbReference type="InterPro" id="IPR052156">
    <property type="entry name" value="BCAA_Transport_ATP-bd_LivF"/>
</dbReference>
<protein>
    <submittedName>
        <fullName evidence="7">ABC transporter ATP-binding protein</fullName>
    </submittedName>
</protein>
<evidence type="ECO:0000256" key="1">
    <source>
        <dbReference type="ARBA" id="ARBA00005417"/>
    </source>
</evidence>
<sequence length="237" mass="25053">MSAVLGVAGLDAGYDRVQVLRGIDLEVRSGEVVVVLGSNGAGKTTLLRAVSGLLPHRGTVTLDGVDVSGAAPHALVRRGLSMVPQGRGTLAALSVEDNLRVGATARGDREGVAGDLERWYDTFPRLAERRRQVAGTLSGGEQQMLAIARAMMSRPRLLLCDEPSLGLAPLVTRMLFERLVEINRTDGVALLLVEQNADLALEIATRVYVLETGAVRATGPAADFTDSDAIRAAYLGL</sequence>
<dbReference type="SMART" id="SM00382">
    <property type="entry name" value="AAA"/>
    <property type="match status" value="1"/>
</dbReference>
<dbReference type="PROSITE" id="PS00211">
    <property type="entry name" value="ABC_TRANSPORTER_1"/>
    <property type="match status" value="1"/>
</dbReference>
<keyword evidence="2" id="KW-0813">Transport</keyword>
<gene>
    <name evidence="7" type="ORF">H6H00_07375</name>
</gene>
<evidence type="ECO:0000256" key="4">
    <source>
        <dbReference type="ARBA" id="ARBA00022840"/>
    </source>
</evidence>
<dbReference type="CDD" id="cd03224">
    <property type="entry name" value="ABC_TM1139_LivF_branched"/>
    <property type="match status" value="1"/>
</dbReference>
<feature type="domain" description="ABC transporter" evidence="6">
    <location>
        <begin position="5"/>
        <end position="237"/>
    </location>
</feature>
<keyword evidence="3" id="KW-0547">Nucleotide-binding</keyword>
<proteinExistence type="inferred from homology"/>
<comment type="similarity">
    <text evidence="1">Belongs to the ABC transporter superfamily.</text>
</comment>
<dbReference type="PANTHER" id="PTHR43820">
    <property type="entry name" value="HIGH-AFFINITY BRANCHED-CHAIN AMINO ACID TRANSPORT ATP-BINDING PROTEIN LIVF"/>
    <property type="match status" value="1"/>
</dbReference>
<dbReference type="GO" id="GO:0015658">
    <property type="term" value="F:branched-chain amino acid transmembrane transporter activity"/>
    <property type="evidence" value="ECO:0007669"/>
    <property type="project" value="TreeGrafter"/>
</dbReference>
<dbReference type="KEGG" id="ppel:H6H00_07375"/>
<keyword evidence="4 7" id="KW-0067">ATP-binding</keyword>
<dbReference type="GO" id="GO:0015807">
    <property type="term" value="P:L-amino acid transport"/>
    <property type="evidence" value="ECO:0007669"/>
    <property type="project" value="TreeGrafter"/>
</dbReference>
<evidence type="ECO:0000256" key="3">
    <source>
        <dbReference type="ARBA" id="ARBA00022741"/>
    </source>
</evidence>
<dbReference type="Proteomes" id="UP000515728">
    <property type="component" value="Chromosome"/>
</dbReference>
<reference evidence="7 8" key="1">
    <citation type="submission" date="2020-08" db="EMBL/GenBank/DDBJ databases">
        <authorList>
            <person name="Mo P."/>
        </authorList>
    </citation>
    <scope>NUCLEOTIDE SEQUENCE [LARGE SCALE GENOMIC DNA]</scope>
    <source>
        <strain evidence="7 8">CGMCC 4.1532</strain>
    </source>
</reference>
<dbReference type="GO" id="GO:0016887">
    <property type="term" value="F:ATP hydrolysis activity"/>
    <property type="evidence" value="ECO:0007669"/>
    <property type="project" value="InterPro"/>
</dbReference>